<evidence type="ECO:0000313" key="2">
    <source>
        <dbReference type="Proteomes" id="UP000325945"/>
    </source>
</evidence>
<dbReference type="Proteomes" id="UP000325945">
    <property type="component" value="Unassembled WGS sequence"/>
</dbReference>
<reference evidence="2" key="1">
    <citation type="submission" date="2019-04" db="EMBL/GenBank/DDBJ databases">
        <title>Friends and foes A comparative genomics studyof 23 Aspergillus species from section Flavi.</title>
        <authorList>
            <consortium name="DOE Joint Genome Institute"/>
            <person name="Kjaerbolling I."/>
            <person name="Vesth T."/>
            <person name="Frisvad J.C."/>
            <person name="Nybo J.L."/>
            <person name="Theobald S."/>
            <person name="Kildgaard S."/>
            <person name="Isbrandt T."/>
            <person name="Kuo A."/>
            <person name="Sato A."/>
            <person name="Lyhne E.K."/>
            <person name="Kogle M.E."/>
            <person name="Wiebenga A."/>
            <person name="Kun R.S."/>
            <person name="Lubbers R.J."/>
            <person name="Makela M.R."/>
            <person name="Barry K."/>
            <person name="Chovatia M."/>
            <person name="Clum A."/>
            <person name="Daum C."/>
            <person name="Haridas S."/>
            <person name="He G."/>
            <person name="LaButti K."/>
            <person name="Lipzen A."/>
            <person name="Mondo S."/>
            <person name="Riley R."/>
            <person name="Salamov A."/>
            <person name="Simmons B.A."/>
            <person name="Magnuson J.K."/>
            <person name="Henrissat B."/>
            <person name="Mortensen U.H."/>
            <person name="Larsen T.O."/>
            <person name="Devries R.P."/>
            <person name="Grigoriev I.V."/>
            <person name="Machida M."/>
            <person name="Baker S.E."/>
            <person name="Andersen M.R."/>
        </authorList>
    </citation>
    <scope>NUCLEOTIDE SEQUENCE [LARGE SCALE GENOMIC DNA]</scope>
    <source>
        <strain evidence="2">CBS 130017</strain>
    </source>
</reference>
<name>A0A5N6WJM5_9EURO</name>
<protein>
    <submittedName>
        <fullName evidence="1">Uncharacterized protein</fullName>
    </submittedName>
</protein>
<dbReference type="AlphaFoldDB" id="A0A5N6WJM5"/>
<sequence>MANSTSPVMQPNVLQSLERARNCEENDDDRTILDNAVTELWRRVQSQPDTYVFTPDEFALFNYFIARFQGSLVTRGAVARFWDNYRGNGSSLDFSFPYSGRRINDTRAWLRFDRA</sequence>
<gene>
    <name evidence="1" type="ORF">BDV39DRAFT_186654</name>
</gene>
<proteinExistence type="predicted"/>
<dbReference type="EMBL" id="ML741885">
    <property type="protein sequence ID" value="KAE8321031.1"/>
    <property type="molecule type" value="Genomic_DNA"/>
</dbReference>
<evidence type="ECO:0000313" key="1">
    <source>
        <dbReference type="EMBL" id="KAE8321031.1"/>
    </source>
</evidence>
<keyword evidence="2" id="KW-1185">Reference proteome</keyword>
<accession>A0A5N6WJM5</accession>
<organism evidence="1 2">
    <name type="scientific">Aspergillus sergii</name>
    <dbReference type="NCBI Taxonomy" id="1034303"/>
    <lineage>
        <taxon>Eukaryota</taxon>
        <taxon>Fungi</taxon>
        <taxon>Dikarya</taxon>
        <taxon>Ascomycota</taxon>
        <taxon>Pezizomycotina</taxon>
        <taxon>Eurotiomycetes</taxon>
        <taxon>Eurotiomycetidae</taxon>
        <taxon>Eurotiales</taxon>
        <taxon>Aspergillaceae</taxon>
        <taxon>Aspergillus</taxon>
        <taxon>Aspergillus subgen. Circumdati</taxon>
    </lineage>
</organism>